<accession>A0A8J6P5Y0</accession>
<proteinExistence type="predicted"/>
<reference evidence="1" key="1">
    <citation type="submission" date="2020-09" db="EMBL/GenBank/DDBJ databases">
        <title>Taishania pollutisoli gen. nov., sp. nov., Isolated from Tetrabromobisphenol A-Contaminated Soil.</title>
        <authorList>
            <person name="Chen Q."/>
        </authorList>
    </citation>
    <scope>NUCLEOTIDE SEQUENCE</scope>
    <source>
        <strain evidence="1">CZZ-1</strain>
    </source>
</reference>
<dbReference type="Pfam" id="PF14092">
    <property type="entry name" value="DUF4270"/>
    <property type="match status" value="1"/>
</dbReference>
<dbReference type="InterPro" id="IPR025366">
    <property type="entry name" value="DUF4270"/>
</dbReference>
<sequence length="434" mass="47735">MLKNIFLGWRKGMILSATFLFLVGIGLTTGGCKKKDNLLGGKAIDSDNLLNSGGIDTFSLITYTVEQDNINTSNPRYGLLGILNDPQFGIVDLGFYTQVRLSGLNPNFGNPSLITIDSFVMALEYAGSYGYMGNQTFEVFEVDERMYLDSAYLATEDLAVKSENWVNGSGTYDMNPNGITVVGNDTVTTQLRIHLKPAKALQIIQDAANFPAEYANNSLFTANYLKGLYVKTNGVAPAQNAGMVGYFNLLDQDTKLIIYYKENGAVKPPFDLVLNSECADYNRYKINSTGKRVEAVIADSTLGQSEFYVQAGKYRGKINFPTLKNLPDNIVVHAAKIYLPIQQLPGSKFSAPGTIYLVPPSLTSTITATYDPYTKGYVADLRKFVQDYKIGVETLAELTVSPTSFVSAADRIVFNGQLTDKKVKPRLIISYTKF</sequence>
<comment type="caution">
    <text evidence="1">The sequence shown here is derived from an EMBL/GenBank/DDBJ whole genome shotgun (WGS) entry which is preliminary data.</text>
</comment>
<dbReference type="RefSeq" id="WP_216714029.1">
    <property type="nucleotide sequence ID" value="NZ_JACVEL010000004.1"/>
</dbReference>
<dbReference type="AlphaFoldDB" id="A0A8J6P5Y0"/>
<name>A0A8J6P5Y0_9FLAO</name>
<dbReference type="EMBL" id="JACVEL010000004">
    <property type="protein sequence ID" value="MBC9812499.1"/>
    <property type="molecule type" value="Genomic_DNA"/>
</dbReference>
<dbReference type="Proteomes" id="UP000652681">
    <property type="component" value="Unassembled WGS sequence"/>
</dbReference>
<organism evidence="1 2">
    <name type="scientific">Taishania pollutisoli</name>
    <dbReference type="NCBI Taxonomy" id="2766479"/>
    <lineage>
        <taxon>Bacteria</taxon>
        <taxon>Pseudomonadati</taxon>
        <taxon>Bacteroidota</taxon>
        <taxon>Flavobacteriia</taxon>
        <taxon>Flavobacteriales</taxon>
        <taxon>Crocinitomicaceae</taxon>
        <taxon>Taishania</taxon>
    </lineage>
</organism>
<dbReference type="PROSITE" id="PS51257">
    <property type="entry name" value="PROKAR_LIPOPROTEIN"/>
    <property type="match status" value="1"/>
</dbReference>
<keyword evidence="2" id="KW-1185">Reference proteome</keyword>
<protein>
    <submittedName>
        <fullName evidence="1">DUF4270 family protein</fullName>
    </submittedName>
</protein>
<evidence type="ECO:0000313" key="1">
    <source>
        <dbReference type="EMBL" id="MBC9812499.1"/>
    </source>
</evidence>
<gene>
    <name evidence="1" type="ORF">H9Y05_08465</name>
</gene>
<evidence type="ECO:0000313" key="2">
    <source>
        <dbReference type="Proteomes" id="UP000652681"/>
    </source>
</evidence>